<dbReference type="Proteomes" id="UP000011863">
    <property type="component" value="Chromosome"/>
</dbReference>
<evidence type="ECO:0000313" key="1">
    <source>
        <dbReference type="EMBL" id="BAN03353.1"/>
    </source>
</evidence>
<dbReference type="KEGG" id="aym:YM304_30390"/>
<reference evidence="1 2" key="1">
    <citation type="journal article" date="2013" name="Int. J. Syst. Evol. Microbiol.">
        <title>Ilumatobacter nonamiense sp. nov. and Ilumatobacter coccineum sp. nov., isolated from seashore sand.</title>
        <authorList>
            <person name="Matsumoto A."/>
            <person name="Kasai H."/>
            <person name="Matsuo Y."/>
            <person name="Shizuri Y."/>
            <person name="Ichikawa N."/>
            <person name="Fujita N."/>
            <person name="Omura S."/>
            <person name="Takahashi Y."/>
        </authorList>
    </citation>
    <scope>NUCLEOTIDE SEQUENCE [LARGE SCALE GENOMIC DNA]</scope>
    <source>
        <strain evidence="2">NBRC 103263 / KCTC 29153 / YM16-304</strain>
    </source>
</reference>
<accession>A0A6C7EAJ2</accession>
<evidence type="ECO:0000313" key="2">
    <source>
        <dbReference type="Proteomes" id="UP000011863"/>
    </source>
</evidence>
<sequence length="147" mass="16166">MMPARTVADARQVLDDYTPTLTPEARKQWTSEIASAEAEMRDRGMAAVDRMTDEHVPAARAISETLATTRDEARQLTDDIRSGRISDTDAAARLEQLRSQVRRSRTAGETLTAKADAIDAIEADPIAHAEAMAARFPAARLLHNFSF</sequence>
<organism evidence="1 2">
    <name type="scientific">Ilumatobacter coccineus (strain NBRC 103263 / KCTC 29153 / YM16-304)</name>
    <dbReference type="NCBI Taxonomy" id="1313172"/>
    <lineage>
        <taxon>Bacteria</taxon>
        <taxon>Bacillati</taxon>
        <taxon>Actinomycetota</taxon>
        <taxon>Acidimicrobiia</taxon>
        <taxon>Acidimicrobiales</taxon>
        <taxon>Ilumatobacteraceae</taxon>
        <taxon>Ilumatobacter</taxon>
    </lineage>
</organism>
<dbReference type="AlphaFoldDB" id="A0A6C7EAJ2"/>
<dbReference type="EMBL" id="AP012057">
    <property type="protein sequence ID" value="BAN03353.1"/>
    <property type="molecule type" value="Genomic_DNA"/>
</dbReference>
<proteinExistence type="predicted"/>
<gene>
    <name evidence="1" type="ORF">YM304_30390</name>
</gene>
<name>A0A6C7EAJ2_ILUCY</name>
<dbReference type="RefSeq" id="WP_015442600.1">
    <property type="nucleotide sequence ID" value="NC_020520.1"/>
</dbReference>
<keyword evidence="2" id="KW-1185">Reference proteome</keyword>
<protein>
    <submittedName>
        <fullName evidence="1">Uncharacterized protein</fullName>
    </submittedName>
</protein>